<reference evidence="1" key="1">
    <citation type="submission" date="2020-05" db="EMBL/GenBank/DDBJ databases">
        <authorList>
            <person name="Chiriac C."/>
            <person name="Salcher M."/>
            <person name="Ghai R."/>
            <person name="Kavagutti S V."/>
        </authorList>
    </citation>
    <scope>NUCLEOTIDE SEQUENCE</scope>
</reference>
<accession>A0A6J7GZG2</accession>
<evidence type="ECO:0000313" key="1">
    <source>
        <dbReference type="EMBL" id="CAB4912148.1"/>
    </source>
</evidence>
<gene>
    <name evidence="1" type="ORF">UFOPK3564_01319</name>
</gene>
<sequence>MSDVRLYPVPDDGRGYVFWRWLLVDDGRVIDRGVTFTRWGARRQAARARRRLR</sequence>
<name>A0A6J7GZG2_9ZZZZ</name>
<dbReference type="AlphaFoldDB" id="A0A6J7GZG2"/>
<organism evidence="1">
    <name type="scientific">freshwater metagenome</name>
    <dbReference type="NCBI Taxonomy" id="449393"/>
    <lineage>
        <taxon>unclassified sequences</taxon>
        <taxon>metagenomes</taxon>
        <taxon>ecological metagenomes</taxon>
    </lineage>
</organism>
<protein>
    <submittedName>
        <fullName evidence="1">Unannotated protein</fullName>
    </submittedName>
</protein>
<dbReference type="EMBL" id="CAFBMK010000062">
    <property type="protein sequence ID" value="CAB4912148.1"/>
    <property type="molecule type" value="Genomic_DNA"/>
</dbReference>
<proteinExistence type="predicted"/>